<dbReference type="Gene3D" id="3.40.50.150">
    <property type="entry name" value="Vaccinia Virus protein VP39"/>
    <property type="match status" value="1"/>
</dbReference>
<dbReference type="PANTHER" id="PTHR43861">
    <property type="entry name" value="TRANS-ACONITATE 2-METHYLTRANSFERASE-RELATED"/>
    <property type="match status" value="1"/>
</dbReference>
<evidence type="ECO:0000313" key="1">
    <source>
        <dbReference type="EMBL" id="SMQ69670.1"/>
    </source>
</evidence>
<dbReference type="GO" id="GO:0008168">
    <property type="term" value="F:methyltransferase activity"/>
    <property type="evidence" value="ECO:0007669"/>
    <property type="project" value="UniProtKB-KW"/>
</dbReference>
<keyword evidence="2" id="KW-1185">Reference proteome</keyword>
<dbReference type="OrthoDB" id="9810247at2"/>
<gene>
    <name evidence="1" type="ORF">SAMN06297468_1857</name>
</gene>
<reference evidence="2" key="1">
    <citation type="submission" date="2017-04" db="EMBL/GenBank/DDBJ databases">
        <authorList>
            <person name="Varghese N."/>
            <person name="Submissions S."/>
        </authorList>
    </citation>
    <scope>NUCLEOTIDE SEQUENCE [LARGE SCALE GENOMIC DNA]</scope>
</reference>
<keyword evidence="1" id="KW-0808">Transferase</keyword>
<protein>
    <submittedName>
        <fullName evidence="1">Methyltransferase domain-containing protein</fullName>
    </submittedName>
</protein>
<dbReference type="EMBL" id="FXWG01000002">
    <property type="protein sequence ID" value="SMQ69670.1"/>
    <property type="molecule type" value="Genomic_DNA"/>
</dbReference>
<dbReference type="RefSeq" id="WP_086437717.1">
    <property type="nucleotide sequence ID" value="NZ_FXWG01000002.1"/>
</dbReference>
<keyword evidence="1" id="KW-0489">Methyltransferase</keyword>
<dbReference type="SUPFAM" id="SSF53335">
    <property type="entry name" value="S-adenosyl-L-methionine-dependent methyltransferases"/>
    <property type="match status" value="1"/>
</dbReference>
<organism evidence="1 2">
    <name type="scientific">Altererythrobacter xiamenensis</name>
    <dbReference type="NCBI Taxonomy" id="1316679"/>
    <lineage>
        <taxon>Bacteria</taxon>
        <taxon>Pseudomonadati</taxon>
        <taxon>Pseudomonadota</taxon>
        <taxon>Alphaproteobacteria</taxon>
        <taxon>Sphingomonadales</taxon>
        <taxon>Erythrobacteraceae</taxon>
        <taxon>Altererythrobacter</taxon>
    </lineage>
</organism>
<dbReference type="GO" id="GO:0032259">
    <property type="term" value="P:methylation"/>
    <property type="evidence" value="ECO:0007669"/>
    <property type="project" value="UniProtKB-KW"/>
</dbReference>
<name>A0A1Y6F8G7_9SPHN</name>
<proteinExistence type="predicted"/>
<accession>A0A1Y6F8G7</accession>
<dbReference type="Pfam" id="PF13489">
    <property type="entry name" value="Methyltransf_23"/>
    <property type="match status" value="1"/>
</dbReference>
<dbReference type="CDD" id="cd02440">
    <property type="entry name" value="AdoMet_MTases"/>
    <property type="match status" value="1"/>
</dbReference>
<sequence length="242" mass="27081">MDAAAYESLRDLQQEHWWFVGRRKFIRRLIERHVSRSQGLNILEAGCGYGGNLAMLSEFGNVRAFEFDASARDFARQMSGIDIQPGELPRNLQLDQQQFDLIAMLDVLEHIDDDRGSLETLKEHLTANGLILITVPAFQWLWSGHDEIHHHKRRYSRKELSASLRAAGLEPVDTGYFNSILFPIAVAHRLASRVTSKPAGTDKLPPPAINSLFSGIFGAESSLIGRLSLPFGLSLYAVAKRA</sequence>
<dbReference type="Proteomes" id="UP000194420">
    <property type="component" value="Unassembled WGS sequence"/>
</dbReference>
<dbReference type="PANTHER" id="PTHR43861:SF6">
    <property type="entry name" value="METHYLTRANSFERASE TYPE 11"/>
    <property type="match status" value="1"/>
</dbReference>
<dbReference type="InterPro" id="IPR029063">
    <property type="entry name" value="SAM-dependent_MTases_sf"/>
</dbReference>
<evidence type="ECO:0000313" key="2">
    <source>
        <dbReference type="Proteomes" id="UP000194420"/>
    </source>
</evidence>
<dbReference type="AlphaFoldDB" id="A0A1Y6F8G7"/>